<evidence type="ECO:0000313" key="13">
    <source>
        <dbReference type="Proteomes" id="UP000238196"/>
    </source>
</evidence>
<dbReference type="PANTHER" id="PTHR42894:SF1">
    <property type="entry name" value="N-(5'-PHOSPHORIBOSYL)ANTHRANILATE ISOMERASE"/>
    <property type="match status" value="1"/>
</dbReference>
<dbReference type="Pfam" id="PF00697">
    <property type="entry name" value="PRAI"/>
    <property type="match status" value="1"/>
</dbReference>
<protein>
    <recommendedName>
        <fullName evidence="5 10">N-(5'-phosphoribosyl)anthranilate isomerase</fullName>
        <shortName evidence="10">PRAI</shortName>
        <ecNumber evidence="4 10">5.3.1.24</ecNumber>
    </recommendedName>
</protein>
<keyword evidence="9 10" id="KW-0413">Isomerase</keyword>
<dbReference type="NCBIfam" id="NF002298">
    <property type="entry name" value="PRK01222.1-4"/>
    <property type="match status" value="1"/>
</dbReference>
<feature type="domain" description="N-(5'phosphoribosyl) anthranilate isomerase (PRAI)" evidence="11">
    <location>
        <begin position="6"/>
        <end position="201"/>
    </location>
</feature>
<evidence type="ECO:0000256" key="7">
    <source>
        <dbReference type="ARBA" id="ARBA00022822"/>
    </source>
</evidence>
<reference evidence="12 13" key="1">
    <citation type="submission" date="2018-02" db="EMBL/GenBank/DDBJ databases">
        <title>novel marine gammaproteobacteria from coastal saline agro ecosystem.</title>
        <authorList>
            <person name="Krishnan R."/>
            <person name="Ramesh Kumar N."/>
        </authorList>
    </citation>
    <scope>NUCLEOTIDE SEQUENCE [LARGE SCALE GENOMIC DNA]</scope>
    <source>
        <strain evidence="12 13">228</strain>
    </source>
</reference>
<dbReference type="GO" id="GO:0004640">
    <property type="term" value="F:phosphoribosylanthranilate isomerase activity"/>
    <property type="evidence" value="ECO:0007669"/>
    <property type="project" value="UniProtKB-UniRule"/>
</dbReference>
<keyword evidence="6 10" id="KW-0028">Amino-acid biosynthesis</keyword>
<dbReference type="UniPathway" id="UPA00035">
    <property type="reaction ID" value="UER00042"/>
</dbReference>
<dbReference type="Proteomes" id="UP000238196">
    <property type="component" value="Unassembled WGS sequence"/>
</dbReference>
<dbReference type="EMBL" id="PRLP01000035">
    <property type="protein sequence ID" value="PPC77235.1"/>
    <property type="molecule type" value="Genomic_DNA"/>
</dbReference>
<evidence type="ECO:0000256" key="2">
    <source>
        <dbReference type="ARBA" id="ARBA00004664"/>
    </source>
</evidence>
<comment type="catalytic activity">
    <reaction evidence="1 10">
        <text>N-(5-phospho-beta-D-ribosyl)anthranilate = 1-(2-carboxyphenylamino)-1-deoxy-D-ribulose 5-phosphate</text>
        <dbReference type="Rhea" id="RHEA:21540"/>
        <dbReference type="ChEBI" id="CHEBI:18277"/>
        <dbReference type="ChEBI" id="CHEBI:58613"/>
        <dbReference type="EC" id="5.3.1.24"/>
    </reaction>
</comment>
<dbReference type="EC" id="5.3.1.24" evidence="4 10"/>
<comment type="caution">
    <text evidence="12">The sequence shown here is derived from an EMBL/GenBank/DDBJ whole genome shotgun (WGS) entry which is preliminary data.</text>
</comment>
<gene>
    <name evidence="10" type="primary">trpF</name>
    <name evidence="12" type="ORF">C4K68_12575</name>
</gene>
<dbReference type="GO" id="GO:0000162">
    <property type="term" value="P:L-tryptophan biosynthetic process"/>
    <property type="evidence" value="ECO:0007669"/>
    <property type="project" value="UniProtKB-UniRule"/>
</dbReference>
<name>A0A2S5KRF3_9PROT</name>
<evidence type="ECO:0000313" key="12">
    <source>
        <dbReference type="EMBL" id="PPC77235.1"/>
    </source>
</evidence>
<evidence type="ECO:0000256" key="3">
    <source>
        <dbReference type="ARBA" id="ARBA00007571"/>
    </source>
</evidence>
<evidence type="ECO:0000256" key="4">
    <source>
        <dbReference type="ARBA" id="ARBA00012572"/>
    </source>
</evidence>
<dbReference type="FunFam" id="3.20.20.70:FF:000075">
    <property type="entry name" value="Tryptophan biosynthesis protein TRP1"/>
    <property type="match status" value="1"/>
</dbReference>
<evidence type="ECO:0000256" key="5">
    <source>
        <dbReference type="ARBA" id="ARBA00022272"/>
    </source>
</evidence>
<dbReference type="OrthoDB" id="9796196at2"/>
<dbReference type="InterPro" id="IPR011060">
    <property type="entry name" value="RibuloseP-bd_barrel"/>
</dbReference>
<dbReference type="InterPro" id="IPR013785">
    <property type="entry name" value="Aldolase_TIM"/>
</dbReference>
<keyword evidence="7 10" id="KW-0822">Tryptophan biosynthesis</keyword>
<evidence type="ECO:0000259" key="11">
    <source>
        <dbReference type="Pfam" id="PF00697"/>
    </source>
</evidence>
<dbReference type="InterPro" id="IPR001240">
    <property type="entry name" value="PRAI_dom"/>
</dbReference>
<proteinExistence type="inferred from homology"/>
<dbReference type="SUPFAM" id="SSF51366">
    <property type="entry name" value="Ribulose-phoshate binding barrel"/>
    <property type="match status" value="1"/>
</dbReference>
<comment type="pathway">
    <text evidence="2 10">Amino-acid biosynthesis; L-tryptophan biosynthesis; L-tryptophan from chorismate: step 3/5.</text>
</comment>
<dbReference type="HAMAP" id="MF_00135">
    <property type="entry name" value="PRAI"/>
    <property type="match status" value="1"/>
</dbReference>
<dbReference type="PANTHER" id="PTHR42894">
    <property type="entry name" value="N-(5'-PHOSPHORIBOSYL)ANTHRANILATE ISOMERASE"/>
    <property type="match status" value="1"/>
</dbReference>
<dbReference type="Gene3D" id="3.20.20.70">
    <property type="entry name" value="Aldolase class I"/>
    <property type="match status" value="1"/>
</dbReference>
<evidence type="ECO:0000256" key="10">
    <source>
        <dbReference type="HAMAP-Rule" id="MF_00135"/>
    </source>
</evidence>
<keyword evidence="8 10" id="KW-0057">Aromatic amino acid biosynthesis</keyword>
<evidence type="ECO:0000256" key="1">
    <source>
        <dbReference type="ARBA" id="ARBA00001164"/>
    </source>
</evidence>
<accession>A0A2S5KRF3</accession>
<sequence length="209" mass="22084">MTRTRVKICGMRSVEDALAAVEAGADALGFVFYPPSKRAIDAALCRDICQALPPFVERVGLFVDEAPKQVKKVLSIAPLSLLQFHGDETAAYCESFSVPYIKAIRMKPGTDLIALAQTYSSAQALLVDAYMPGMPGGTGLTFDWQVLPDNVGKPVILAGGLTPDNIDIAVRGVRPYAVDVSGGVESAPGKKDAALISQFVQGVLRGDAS</sequence>
<organism evidence="12 13">
    <name type="scientific">Proteobacteria bacterium 228</name>
    <dbReference type="NCBI Taxonomy" id="2083153"/>
    <lineage>
        <taxon>Bacteria</taxon>
        <taxon>Pseudomonadati</taxon>
        <taxon>Pseudomonadota</taxon>
    </lineage>
</organism>
<comment type="similarity">
    <text evidence="3 10">Belongs to the TrpF family.</text>
</comment>
<dbReference type="InterPro" id="IPR044643">
    <property type="entry name" value="TrpF_fam"/>
</dbReference>
<dbReference type="CDD" id="cd00405">
    <property type="entry name" value="PRAI"/>
    <property type="match status" value="1"/>
</dbReference>
<evidence type="ECO:0000256" key="8">
    <source>
        <dbReference type="ARBA" id="ARBA00023141"/>
    </source>
</evidence>
<evidence type="ECO:0000256" key="9">
    <source>
        <dbReference type="ARBA" id="ARBA00023235"/>
    </source>
</evidence>
<dbReference type="AlphaFoldDB" id="A0A2S5KRF3"/>
<evidence type="ECO:0000256" key="6">
    <source>
        <dbReference type="ARBA" id="ARBA00022605"/>
    </source>
</evidence>